<evidence type="ECO:0000313" key="3">
    <source>
        <dbReference type="Proteomes" id="UP001230504"/>
    </source>
</evidence>
<dbReference type="EMBL" id="JAHLJV010000002">
    <property type="protein sequence ID" value="KAK1599272.1"/>
    <property type="molecule type" value="Genomic_DNA"/>
</dbReference>
<dbReference type="RefSeq" id="XP_060419861.1">
    <property type="nucleotide sequence ID" value="XM_060550917.1"/>
</dbReference>
<evidence type="ECO:0000259" key="1">
    <source>
        <dbReference type="Pfam" id="PF20183"/>
    </source>
</evidence>
<proteinExistence type="predicted"/>
<feature type="domain" description="DUF6546" evidence="1">
    <location>
        <begin position="340"/>
        <end position="465"/>
    </location>
</feature>
<comment type="caution">
    <text evidence="2">The sequence shown here is derived from an EMBL/GenBank/DDBJ whole genome shotgun (WGS) entry which is preliminary data.</text>
</comment>
<protein>
    <submittedName>
        <fullName evidence="2">F-box domain-containing protein</fullName>
    </submittedName>
</protein>
<organism evidence="2 3">
    <name type="scientific">Colletotrichum navitas</name>
    <dbReference type="NCBI Taxonomy" id="681940"/>
    <lineage>
        <taxon>Eukaryota</taxon>
        <taxon>Fungi</taxon>
        <taxon>Dikarya</taxon>
        <taxon>Ascomycota</taxon>
        <taxon>Pezizomycotina</taxon>
        <taxon>Sordariomycetes</taxon>
        <taxon>Hypocreomycetidae</taxon>
        <taxon>Glomerellales</taxon>
        <taxon>Glomerellaceae</taxon>
        <taxon>Colletotrichum</taxon>
        <taxon>Colletotrichum graminicola species complex</taxon>
    </lineage>
</organism>
<reference evidence="2" key="1">
    <citation type="submission" date="2021-06" db="EMBL/GenBank/DDBJ databases">
        <title>Comparative genomics, transcriptomics and evolutionary studies reveal genomic signatures of adaptation to plant cell wall in hemibiotrophic fungi.</title>
        <authorList>
            <consortium name="DOE Joint Genome Institute"/>
            <person name="Baroncelli R."/>
            <person name="Diaz J.F."/>
            <person name="Benocci T."/>
            <person name="Peng M."/>
            <person name="Battaglia E."/>
            <person name="Haridas S."/>
            <person name="Andreopoulos W."/>
            <person name="Labutti K."/>
            <person name="Pangilinan J."/>
            <person name="Floch G.L."/>
            <person name="Makela M.R."/>
            <person name="Henrissat B."/>
            <person name="Grigoriev I.V."/>
            <person name="Crouch J.A."/>
            <person name="De Vries R.P."/>
            <person name="Sukno S.A."/>
            <person name="Thon M.R."/>
        </authorList>
    </citation>
    <scope>NUCLEOTIDE SEQUENCE</scope>
    <source>
        <strain evidence="2">CBS 125086</strain>
    </source>
</reference>
<name>A0AAD8QB32_9PEZI</name>
<dbReference type="GeneID" id="85435157"/>
<dbReference type="AlphaFoldDB" id="A0AAD8QB32"/>
<evidence type="ECO:0000313" key="2">
    <source>
        <dbReference type="EMBL" id="KAK1599272.1"/>
    </source>
</evidence>
<sequence>MPADWNSLPLEIRWMVRDYIKSLRSTATDIPYRQLLLVCREWHSWFVHENFRLLVLDQDRLSDFEKMVSNNKVRRNYVQRIVLRIRLPDYDCPACDEEEDDATACANDEAFIEVLRRFMTIMSAWPKREHNSGITLDLGAYSPSDGRHGFRDYRFSDQYQYGAPETSHEQHADVLCRAQEAGENQKSTCPGWNRSCNDECSSPSLSSKKRILATIGDVRRRHFSEVFTEGHWDTQPHTVLKGIVSAPAITSLVLPRHYYRPISLLVLGCVIRQGFPSLQSLRRETWRAIGVPARQSMGGYQDLFAALPTTIDHFSLLCELKNTHVGLPITLSIMYQPHFGGVDMGLAAATLARRLRSFCATYTVSFEDFVEGDLRRGRRVHPQLEHLVMTSEILEARVSCRAPEFFGLIYMAGRFAFVSMPNLKSLILWDGDKSDGFLMRFTYTYLTSNETEQGGWQPTVDCRGTRYARKDLLPAFTKLRDVLRLILPPATPYMRFIFKRSRTAGGKEEAEGEGEQVNRRRITKGPEFQEVRNFILDPESAKQRLFERRVSAMH</sequence>
<gene>
    <name evidence="2" type="ORF">LY79DRAFT_137060</name>
</gene>
<accession>A0AAD8QB32</accession>
<keyword evidence="3" id="KW-1185">Reference proteome</keyword>
<dbReference type="InterPro" id="IPR046676">
    <property type="entry name" value="DUF6546"/>
</dbReference>
<dbReference type="Proteomes" id="UP001230504">
    <property type="component" value="Unassembled WGS sequence"/>
</dbReference>
<dbReference type="Pfam" id="PF20183">
    <property type="entry name" value="DUF6546"/>
    <property type="match status" value="1"/>
</dbReference>